<evidence type="ECO:0000256" key="1">
    <source>
        <dbReference type="SAM" id="Phobius"/>
    </source>
</evidence>
<evidence type="ECO:0000313" key="2">
    <source>
        <dbReference type="EMBL" id="GMK58890.1"/>
    </source>
</evidence>
<protein>
    <submittedName>
        <fullName evidence="2">Uncharacterized protein</fullName>
    </submittedName>
</protein>
<reference evidence="2" key="2">
    <citation type="submission" date="2023-06" db="EMBL/GenBank/DDBJ databases">
        <authorList>
            <person name="Kobayashi Y."/>
            <person name="Kayamori A."/>
            <person name="Aoki K."/>
            <person name="Shiwa Y."/>
            <person name="Fujita N."/>
            <person name="Sugita T."/>
            <person name="Iwasaki W."/>
            <person name="Tanaka N."/>
            <person name="Takashima M."/>
        </authorList>
    </citation>
    <scope>NUCLEOTIDE SEQUENCE</scope>
    <source>
        <strain evidence="2">HIS016</strain>
    </source>
</reference>
<dbReference type="EMBL" id="BTCM01000006">
    <property type="protein sequence ID" value="GMK58890.1"/>
    <property type="molecule type" value="Genomic_DNA"/>
</dbReference>
<dbReference type="AlphaFoldDB" id="A0AAD3TXT6"/>
<keyword evidence="1" id="KW-0472">Membrane</keyword>
<comment type="caution">
    <text evidence="2">The sequence shown here is derived from an EMBL/GenBank/DDBJ whole genome shotgun (WGS) entry which is preliminary data.</text>
</comment>
<gene>
    <name evidence="2" type="ORF">CspeluHIS016_0603320</name>
</gene>
<keyword evidence="3" id="KW-1185">Reference proteome</keyword>
<feature type="transmembrane region" description="Helical" evidence="1">
    <location>
        <begin position="55"/>
        <end position="80"/>
    </location>
</feature>
<keyword evidence="1" id="KW-1133">Transmembrane helix</keyword>
<evidence type="ECO:0000313" key="3">
    <source>
        <dbReference type="Proteomes" id="UP001222932"/>
    </source>
</evidence>
<keyword evidence="1" id="KW-0812">Transmembrane</keyword>
<dbReference type="Proteomes" id="UP001222932">
    <property type="component" value="Unassembled WGS sequence"/>
</dbReference>
<accession>A0AAD3TXT6</accession>
<reference evidence="2" key="1">
    <citation type="journal article" date="2023" name="BMC Genomics">
        <title>Chromosome-level genome assemblies of Cutaneotrichosporon spp. (Trichosporonales, Basidiomycota) reveal imbalanced evolution between nucleotide sequences and chromosome synteny.</title>
        <authorList>
            <person name="Kobayashi Y."/>
            <person name="Kayamori A."/>
            <person name="Aoki K."/>
            <person name="Shiwa Y."/>
            <person name="Matsutani M."/>
            <person name="Fujita N."/>
            <person name="Sugita T."/>
            <person name="Iwasaki W."/>
            <person name="Tanaka N."/>
            <person name="Takashima M."/>
        </authorList>
    </citation>
    <scope>NUCLEOTIDE SEQUENCE</scope>
    <source>
        <strain evidence="2">HIS016</strain>
    </source>
</reference>
<organism evidence="2 3">
    <name type="scientific">Cutaneotrichosporon spelunceum</name>
    <dbReference type="NCBI Taxonomy" id="1672016"/>
    <lineage>
        <taxon>Eukaryota</taxon>
        <taxon>Fungi</taxon>
        <taxon>Dikarya</taxon>
        <taxon>Basidiomycota</taxon>
        <taxon>Agaricomycotina</taxon>
        <taxon>Tremellomycetes</taxon>
        <taxon>Trichosporonales</taxon>
        <taxon>Trichosporonaceae</taxon>
        <taxon>Cutaneotrichosporon</taxon>
    </lineage>
</organism>
<proteinExistence type="predicted"/>
<sequence length="150" mass="16810">MSYELLESGDESLNPSDSSRSLHWLRDKIMLLRGKAMHYLSLVWGVPSKVSSGEFCSILCATVGVLVIGGFVLLWAYVFFRGLFAWFMFDSEAEKQKQLALEADKLATQAENVAGYLKPVIEELKKIQASMELLREAVDRLGISKSESEL</sequence>
<name>A0AAD3TXT6_9TREE</name>